<comment type="caution">
    <text evidence="3">The sequence shown here is derived from an EMBL/GenBank/DDBJ whole genome shotgun (WGS) entry which is preliminary data.</text>
</comment>
<evidence type="ECO:0000313" key="3">
    <source>
        <dbReference type="EMBL" id="MCP2727631.1"/>
    </source>
</evidence>
<keyword evidence="1" id="KW-0472">Membrane</keyword>
<reference evidence="3" key="1">
    <citation type="submission" date="2022-06" db="EMBL/GenBank/DDBJ databases">
        <title>New cyanobacteria of genus Symplocastrum in benthos of Lake Baikal.</title>
        <authorList>
            <person name="Sorokovikova E."/>
            <person name="Tikhonova I."/>
            <person name="Krasnopeev A."/>
            <person name="Evseev P."/>
            <person name="Gladkikh A."/>
            <person name="Belykh O."/>
        </authorList>
    </citation>
    <scope>NUCLEOTIDE SEQUENCE</scope>
    <source>
        <strain evidence="3">BBK-W-15</strain>
    </source>
</reference>
<keyword evidence="1" id="KW-0812">Transmembrane</keyword>
<feature type="transmembrane region" description="Helical" evidence="1">
    <location>
        <begin position="726"/>
        <end position="748"/>
    </location>
</feature>
<dbReference type="Pfam" id="PF05226">
    <property type="entry name" value="CHASE2"/>
    <property type="match status" value="1"/>
</dbReference>
<dbReference type="SMART" id="SM01080">
    <property type="entry name" value="CHASE2"/>
    <property type="match status" value="1"/>
</dbReference>
<dbReference type="Gene3D" id="3.40.50.300">
    <property type="entry name" value="P-loop containing nucleotide triphosphate hydrolases"/>
    <property type="match status" value="1"/>
</dbReference>
<feature type="domain" description="CHASE2" evidence="2">
    <location>
        <begin position="399"/>
        <end position="719"/>
    </location>
</feature>
<sequence length="782" mass="89410">MNAAFPYRFSGGSLDPEDPTYVRRSADKDFYKGLKAGEFCYVFNSRQMGKSSLRIQTKYKLQSEGIACAEIDLTGIISKETTKEQWYLDIIKELIGSFQLKINRRTWWREHNDLSLGLRFKVFIEEILLAQIKEKIVIFFDEIDRVIDLNFELDDFFALIRAFYSKRATNPDYKRLTFALLGVAIPSDLIQDRKRTPFNVGHAIDLKGFQLNECVTLEKGLVGKVSHPQRVLEEVLKWTGGQPFLTQKLCWIVANSETLIPDDSEAKSVDDLVRLRLIENWESQDNPQHLRTIRDRILHSQDSSEQLLKLYQKILKRGAIPAKDSREEIELQLSGLVVKRDGKLTVYNPIYESVFNETWVKEQLNSFQSESPIIPGWTPLVASLAVTVLVMGVRWLGLLQSLELKTFDQLMRKLPLESEDNRFLIIGADERDIDGDGYGYPLPDAIIAQLLDKLQEYQPAAIGLDIVRDQPVPKTDIHGYQAFVTHLKHNKQLITPCAFDKDPKESIKPPPESIEEQTGFVDLYSDKDFNPQDDTIRRYLLSRTPNKGDPLYPCATPYSFSWQLAYLYLKDRGILVTFDAADKNSKFGSIVVRRLETHSGGYQNLKTFADGNQLLINYRRTHNPQKIAQQVTVRDILTNSNNFDPTWIKGRVVLISVTADSDKDVHNTPYGKMGGVFIHAHVVSQILSAVEDNRPLLWWLPMWVETFWVLFWSWTGGVIIWQLRSGLYRGIAVTLSLIFLYGLCWILLTKGGWIPLFTSGLALVISGGIVGSYITVRNKQSN</sequence>
<evidence type="ECO:0000259" key="2">
    <source>
        <dbReference type="SMART" id="SM01080"/>
    </source>
</evidence>
<dbReference type="Pfam" id="PF14516">
    <property type="entry name" value="AAA_35"/>
    <property type="match status" value="1"/>
</dbReference>
<gene>
    <name evidence="3" type="ORF">NJ959_03960</name>
</gene>
<protein>
    <submittedName>
        <fullName evidence="3">CHASE2 domain-containing protein</fullName>
    </submittedName>
</protein>
<dbReference type="InterPro" id="IPR007890">
    <property type="entry name" value="CHASE2"/>
</dbReference>
<dbReference type="RefSeq" id="WP_254010442.1">
    <property type="nucleotide sequence ID" value="NZ_JAMZMM010000021.1"/>
</dbReference>
<dbReference type="SUPFAM" id="SSF52540">
    <property type="entry name" value="P-loop containing nucleoside triphosphate hydrolases"/>
    <property type="match status" value="1"/>
</dbReference>
<dbReference type="AlphaFoldDB" id="A0AAE3GN25"/>
<proteinExistence type="predicted"/>
<evidence type="ECO:0000256" key="1">
    <source>
        <dbReference type="SAM" id="Phobius"/>
    </source>
</evidence>
<name>A0AAE3GN25_9CYAN</name>
<feature type="transmembrane region" description="Helical" evidence="1">
    <location>
        <begin position="754"/>
        <end position="776"/>
    </location>
</feature>
<keyword evidence="1" id="KW-1133">Transmembrane helix</keyword>
<keyword evidence="4" id="KW-1185">Reference proteome</keyword>
<dbReference type="EMBL" id="JAMZMM010000021">
    <property type="protein sequence ID" value="MCP2727631.1"/>
    <property type="molecule type" value="Genomic_DNA"/>
</dbReference>
<dbReference type="InterPro" id="IPR027417">
    <property type="entry name" value="P-loop_NTPase"/>
</dbReference>
<feature type="transmembrane region" description="Helical" evidence="1">
    <location>
        <begin position="696"/>
        <end position="714"/>
    </location>
</feature>
<organism evidence="3 4">
    <name type="scientific">Limnofasciculus baicalensis BBK-W-15</name>
    <dbReference type="NCBI Taxonomy" id="2699891"/>
    <lineage>
        <taxon>Bacteria</taxon>
        <taxon>Bacillati</taxon>
        <taxon>Cyanobacteriota</taxon>
        <taxon>Cyanophyceae</taxon>
        <taxon>Coleofasciculales</taxon>
        <taxon>Coleofasciculaceae</taxon>
        <taxon>Limnofasciculus</taxon>
        <taxon>Limnofasciculus baicalensis</taxon>
    </lineage>
</organism>
<evidence type="ECO:0000313" key="4">
    <source>
        <dbReference type="Proteomes" id="UP001204953"/>
    </source>
</evidence>
<accession>A0AAE3GN25</accession>
<dbReference type="Proteomes" id="UP001204953">
    <property type="component" value="Unassembled WGS sequence"/>
</dbReference>